<reference evidence="2" key="2">
    <citation type="submission" date="2025-08" db="UniProtKB">
        <authorList>
            <consortium name="Ensembl"/>
        </authorList>
    </citation>
    <scope>IDENTIFICATION</scope>
</reference>
<gene>
    <name evidence="2" type="primary">LOC110523492</name>
</gene>
<name>A0A8C7PZL8_ONCMY</name>
<dbReference type="GeneTree" id="ENSGT00940000167385"/>
<dbReference type="PANTHER" id="PTHR34438">
    <property type="entry name" value="SI:DKEY-97L20.6"/>
    <property type="match status" value="1"/>
</dbReference>
<feature type="compositionally biased region" description="Basic and acidic residues" evidence="1">
    <location>
        <begin position="232"/>
        <end position="263"/>
    </location>
</feature>
<evidence type="ECO:0000313" key="2">
    <source>
        <dbReference type="Ensembl" id="ENSOMYP00000029808.2"/>
    </source>
</evidence>
<sequence>MFICRKHLGIMSRSAAKSRDKSRAASLVLAPALPRPASVQNVETVDIVPGRLTEAAWVTMTTQDNGEEVVAEIMGELEAAVMDRCYQVYLQKQLVPFTVTRAYESLVQMSDWLFLARDEGEGRESATLWGEDTEPEPCKSDSWAEGCVPVRYTSVSSHTPLLQKLLDLHLAESADPWDSDTQSKPQSPSRQDSKPQSPSRQDSKPQSPSRQDSKPQSPSRQDSKLQSPTKPEPPDRERTVLAKKRIVDSTEPEKPDKTEKIAPEEVQPSPYLTVATYKAQRRRQSQTQPGAHKALPPPLKTYKPLFTPSEPAQQYQSLSVPQLQGHRPREVPVPRRLDPARLPQHHVWPEVEVLEPRPSHRSKERIGPKNRAPHRPNQDHHSMARRGTITPLTAHTHHALPSKTRKKSLHHGVQLQRHVLRGSTQPSGSTVGYTPLSTGLDLDTIELVPGVTIGDPVCGTGENKPFWVSRLPELRPIRSSLPAMLWSLNQVVGGHSPRVSAPSGKHWA</sequence>
<dbReference type="Proteomes" id="UP000694395">
    <property type="component" value="Chromosome 5"/>
</dbReference>
<feature type="compositionally biased region" description="Polar residues" evidence="1">
    <location>
        <begin position="310"/>
        <end position="322"/>
    </location>
</feature>
<proteinExistence type="predicted"/>
<organism evidence="2 3">
    <name type="scientific">Oncorhynchus mykiss</name>
    <name type="common">Rainbow trout</name>
    <name type="synonym">Salmo gairdneri</name>
    <dbReference type="NCBI Taxonomy" id="8022"/>
    <lineage>
        <taxon>Eukaryota</taxon>
        <taxon>Metazoa</taxon>
        <taxon>Chordata</taxon>
        <taxon>Craniata</taxon>
        <taxon>Vertebrata</taxon>
        <taxon>Euteleostomi</taxon>
        <taxon>Actinopterygii</taxon>
        <taxon>Neopterygii</taxon>
        <taxon>Teleostei</taxon>
        <taxon>Protacanthopterygii</taxon>
        <taxon>Salmoniformes</taxon>
        <taxon>Salmonidae</taxon>
        <taxon>Salmoninae</taxon>
        <taxon>Oncorhynchus</taxon>
    </lineage>
</organism>
<dbReference type="RefSeq" id="XP_021457904.2">
    <property type="nucleotide sequence ID" value="XM_021602229.2"/>
</dbReference>
<reference evidence="2" key="1">
    <citation type="submission" date="2020-07" db="EMBL/GenBank/DDBJ databases">
        <title>A long reads based de novo assembly of the rainbow trout Arlee double haploid line genome.</title>
        <authorList>
            <person name="Gao G."/>
            <person name="Palti Y."/>
        </authorList>
    </citation>
    <scope>NUCLEOTIDE SEQUENCE [LARGE SCALE GENOMIC DNA]</scope>
</reference>
<dbReference type="Pfam" id="PF15479">
    <property type="entry name" value="DUF4639"/>
    <property type="match status" value="1"/>
</dbReference>
<dbReference type="AlphaFoldDB" id="A0A8C7PZL8"/>
<dbReference type="OrthoDB" id="193650at2759"/>
<feature type="compositionally biased region" description="Polar residues" evidence="1">
    <location>
        <begin position="179"/>
        <end position="229"/>
    </location>
</feature>
<dbReference type="InterPro" id="IPR028042">
    <property type="entry name" value="DUF4639"/>
</dbReference>
<reference evidence="2" key="3">
    <citation type="submission" date="2025-09" db="UniProtKB">
        <authorList>
            <consortium name="Ensembl"/>
        </authorList>
    </citation>
    <scope>IDENTIFICATION</scope>
</reference>
<evidence type="ECO:0000256" key="1">
    <source>
        <dbReference type="SAM" id="MobiDB-lite"/>
    </source>
</evidence>
<dbReference type="KEGG" id="omy:110523492"/>
<dbReference type="Ensembl" id="ENSOMYT00000032515.2">
    <property type="protein sequence ID" value="ENSOMYP00000029808.2"/>
    <property type="gene ID" value="ENSOMYG00000013967.2"/>
</dbReference>
<evidence type="ECO:0000313" key="3">
    <source>
        <dbReference type="Proteomes" id="UP000694395"/>
    </source>
</evidence>
<feature type="region of interest" description="Disordered" evidence="1">
    <location>
        <begin position="174"/>
        <end position="330"/>
    </location>
</feature>
<feature type="region of interest" description="Disordered" evidence="1">
    <location>
        <begin position="356"/>
        <end position="383"/>
    </location>
</feature>
<protein>
    <submittedName>
        <fullName evidence="2">Uncharacterized protein</fullName>
    </submittedName>
</protein>
<keyword evidence="3" id="KW-1185">Reference proteome</keyword>
<dbReference type="GeneID" id="110523492"/>
<dbReference type="PANTHER" id="PTHR34438:SF1">
    <property type="entry name" value="CHROMOSOME 2 OPEN READING FRAME 81"/>
    <property type="match status" value="1"/>
</dbReference>
<accession>A0A8C7PZL8</accession>